<organism evidence="1 2">
    <name type="scientific">Rivibacter subsaxonicus</name>
    <dbReference type="NCBI Taxonomy" id="457575"/>
    <lineage>
        <taxon>Bacteria</taxon>
        <taxon>Pseudomonadati</taxon>
        <taxon>Pseudomonadota</taxon>
        <taxon>Betaproteobacteria</taxon>
        <taxon>Burkholderiales</taxon>
        <taxon>Rivibacter</taxon>
    </lineage>
</organism>
<evidence type="ECO:0000313" key="1">
    <source>
        <dbReference type="EMBL" id="RZU02157.1"/>
    </source>
</evidence>
<dbReference type="EMBL" id="SHKP01000004">
    <property type="protein sequence ID" value="RZU02157.1"/>
    <property type="molecule type" value="Genomic_DNA"/>
</dbReference>
<proteinExistence type="predicted"/>
<sequence length="219" mass="24515">MKDQTNQMFTLLQQLRCGGLLDRVELASASPDAAARSPSDYLLEFTAVEKEIRRLESGFVPIGGRMTVFPSRAGVMYCVLTVQSGSMQWRHIVPMSDSRSYNWLEEVIAKRMATFACHVLDTGKVNILQLGMNLPQDDGLLRLVEEWPELAPEDKVIDCAVMLRSLASLEAIGTAIEGFIVQEVNLVVHWPWLAQQIAGEPEIVKLDESDIDDYARIVH</sequence>
<reference evidence="1 2" key="1">
    <citation type="submission" date="2019-02" db="EMBL/GenBank/DDBJ databases">
        <title>Genomic Encyclopedia of Type Strains, Phase IV (KMG-IV): sequencing the most valuable type-strain genomes for metagenomic binning, comparative biology and taxonomic classification.</title>
        <authorList>
            <person name="Goeker M."/>
        </authorList>
    </citation>
    <scope>NUCLEOTIDE SEQUENCE [LARGE SCALE GENOMIC DNA]</scope>
    <source>
        <strain evidence="1 2">DSM 19570</strain>
    </source>
</reference>
<name>A0A4Q7VZB8_9BURK</name>
<evidence type="ECO:0000313" key="2">
    <source>
        <dbReference type="Proteomes" id="UP000293671"/>
    </source>
</evidence>
<comment type="caution">
    <text evidence="1">The sequence shown here is derived from an EMBL/GenBank/DDBJ whole genome shotgun (WGS) entry which is preliminary data.</text>
</comment>
<protein>
    <submittedName>
        <fullName evidence="1">Uncharacterized protein</fullName>
    </submittedName>
</protein>
<accession>A0A4Q7VZB8</accession>
<dbReference type="Proteomes" id="UP000293671">
    <property type="component" value="Unassembled WGS sequence"/>
</dbReference>
<keyword evidence="2" id="KW-1185">Reference proteome</keyword>
<dbReference type="AlphaFoldDB" id="A0A4Q7VZB8"/>
<gene>
    <name evidence="1" type="ORF">EV670_0176</name>
</gene>